<protein>
    <recommendedName>
        <fullName evidence="2">Deoxyguanosinetriphosphate triphosphohydrolase-like protein</fullName>
    </recommendedName>
</protein>
<dbReference type="InterPro" id="IPR003607">
    <property type="entry name" value="HD/PDEase_dom"/>
</dbReference>
<evidence type="ECO:0000259" key="3">
    <source>
        <dbReference type="PROSITE" id="PS51831"/>
    </source>
</evidence>
<dbReference type="PANTHER" id="PTHR35795:SF1">
    <property type="entry name" value="BIS(5'-NUCLEOSYL)-TETRAPHOSPHATASE, SYMMETRICAL"/>
    <property type="match status" value="1"/>
</dbReference>
<dbReference type="CDD" id="cd00077">
    <property type="entry name" value="HDc"/>
    <property type="match status" value="1"/>
</dbReference>
<evidence type="ECO:0000313" key="4">
    <source>
        <dbReference type="EMBL" id="SHI37149.1"/>
    </source>
</evidence>
<keyword evidence="5" id="KW-1185">Reference proteome</keyword>
<dbReference type="NCBIfam" id="NF002329">
    <property type="entry name" value="PRK01286.1-4"/>
    <property type="match status" value="1"/>
</dbReference>
<dbReference type="RefSeq" id="WP_072984220.1">
    <property type="nucleotide sequence ID" value="NZ_FQZB01000003.1"/>
</dbReference>
<feature type="domain" description="HD" evidence="3">
    <location>
        <begin position="75"/>
        <end position="190"/>
    </location>
</feature>
<evidence type="ECO:0000313" key="5">
    <source>
        <dbReference type="Proteomes" id="UP000184310"/>
    </source>
</evidence>
<dbReference type="SUPFAM" id="SSF109604">
    <property type="entry name" value="HD-domain/PDEase-like"/>
    <property type="match status" value="1"/>
</dbReference>
<dbReference type="Pfam" id="PF01966">
    <property type="entry name" value="HD"/>
    <property type="match status" value="1"/>
</dbReference>
<sequence length="342" mass="39353">MNIREKIEELEKRNLSKYAAFSQKTRGRVSAEEQDEIRTCYMVDRDRIIHSKSFRRLKHKTQVFIKTSSDHYRTRLTHTLEVSQVARTISIGIGLNEYLVEAISLGHDLGHVAFAHMGEEVLQGFLPDGFKHNEQSVRVVKKLENGGKGLNLTDEVIDGILSHSGFSQDMPKSKTLEGQVVMYSDKIAYVNHDIDDSIRAGLLHEDELPKEVIKVLGNTNSLRIDTLVKDCVKSTIKNLNSENIRVSLSYEVGEALNELRKFMFSYVYLGEQLKEERKKAKFILNHVLEYYLQNPHKLPEMYKEIVEKEGLSRGVVDYIAGMSDDYCINEFNKIYVPKFVIY</sequence>
<keyword evidence="1 2" id="KW-0378">Hydrolase</keyword>
<evidence type="ECO:0000256" key="1">
    <source>
        <dbReference type="ARBA" id="ARBA00022801"/>
    </source>
</evidence>
<comment type="similarity">
    <text evidence="2">Belongs to the dGTPase family. Type 2 subfamily.</text>
</comment>
<dbReference type="AlphaFoldDB" id="A0A1M6AKV7"/>
<dbReference type="HAMAP" id="MF_01212">
    <property type="entry name" value="dGTPase_type2"/>
    <property type="match status" value="1"/>
</dbReference>
<dbReference type="Pfam" id="PF13286">
    <property type="entry name" value="HD_assoc"/>
    <property type="match status" value="1"/>
</dbReference>
<gene>
    <name evidence="4" type="ORF">SAMN02745163_00112</name>
</gene>
<accession>A0A1M6AKV7</accession>
<proteinExistence type="inferred from homology"/>
<dbReference type="NCBIfam" id="NF002327">
    <property type="entry name" value="PRK01286.1-2"/>
    <property type="match status" value="1"/>
</dbReference>
<dbReference type="SMART" id="SM00471">
    <property type="entry name" value="HDc"/>
    <property type="match status" value="1"/>
</dbReference>
<dbReference type="Proteomes" id="UP000184310">
    <property type="component" value="Unassembled WGS sequence"/>
</dbReference>
<dbReference type="InterPro" id="IPR023023">
    <property type="entry name" value="dNTPase_2"/>
</dbReference>
<dbReference type="PANTHER" id="PTHR35795">
    <property type="entry name" value="SLR1885 PROTEIN"/>
    <property type="match status" value="1"/>
</dbReference>
<organism evidence="4 5">
    <name type="scientific">Clostridium cavendishii DSM 21758</name>
    <dbReference type="NCBI Taxonomy" id="1121302"/>
    <lineage>
        <taxon>Bacteria</taxon>
        <taxon>Bacillati</taxon>
        <taxon>Bacillota</taxon>
        <taxon>Clostridia</taxon>
        <taxon>Eubacteriales</taxon>
        <taxon>Clostridiaceae</taxon>
        <taxon>Clostridium</taxon>
    </lineage>
</organism>
<dbReference type="PROSITE" id="PS51831">
    <property type="entry name" value="HD"/>
    <property type="match status" value="1"/>
</dbReference>
<dbReference type="EMBL" id="FQZB01000003">
    <property type="protein sequence ID" value="SHI37149.1"/>
    <property type="molecule type" value="Genomic_DNA"/>
</dbReference>
<dbReference type="Gene3D" id="1.10.3210.10">
    <property type="entry name" value="Hypothetical protein af1432"/>
    <property type="match status" value="1"/>
</dbReference>
<dbReference type="STRING" id="1121302.SAMN02745163_00112"/>
<dbReference type="GO" id="GO:0016793">
    <property type="term" value="F:triphosphoric monoester hydrolase activity"/>
    <property type="evidence" value="ECO:0007669"/>
    <property type="project" value="InterPro"/>
</dbReference>
<dbReference type="InterPro" id="IPR026875">
    <property type="entry name" value="PHydrolase_assoc_dom"/>
</dbReference>
<reference evidence="4 5" key="1">
    <citation type="submission" date="2016-11" db="EMBL/GenBank/DDBJ databases">
        <authorList>
            <person name="Jaros S."/>
            <person name="Januszkiewicz K."/>
            <person name="Wedrychowicz H."/>
        </authorList>
    </citation>
    <scope>NUCLEOTIDE SEQUENCE [LARGE SCALE GENOMIC DNA]</scope>
    <source>
        <strain evidence="4 5">DSM 21758</strain>
    </source>
</reference>
<dbReference type="OrthoDB" id="9803619at2"/>
<name>A0A1M6AKV7_9CLOT</name>
<dbReference type="InterPro" id="IPR006674">
    <property type="entry name" value="HD_domain"/>
</dbReference>
<dbReference type="InterPro" id="IPR051094">
    <property type="entry name" value="Diverse_Catalytic_Enzymes"/>
</dbReference>
<evidence type="ECO:0000256" key="2">
    <source>
        <dbReference type="HAMAP-Rule" id="MF_01212"/>
    </source>
</evidence>